<dbReference type="AlphaFoldDB" id="A0A430AKX6"/>
<dbReference type="Pfam" id="PF06054">
    <property type="entry name" value="CoiA_nuc"/>
    <property type="match status" value="1"/>
</dbReference>
<dbReference type="InterPro" id="IPR057253">
    <property type="entry name" value="CoiA-like_N"/>
</dbReference>
<dbReference type="Pfam" id="PF25164">
    <property type="entry name" value="CoiA_N"/>
    <property type="match status" value="1"/>
</dbReference>
<feature type="domain" description="Competence protein CoiA-like N-terminal" evidence="2">
    <location>
        <begin position="21"/>
        <end position="58"/>
    </location>
</feature>
<evidence type="ECO:0000259" key="1">
    <source>
        <dbReference type="Pfam" id="PF06054"/>
    </source>
</evidence>
<dbReference type="RefSeq" id="WP_126823604.1">
    <property type="nucleotide sequence ID" value="NZ_JBHLWU010000001.1"/>
</dbReference>
<proteinExistence type="predicted"/>
<evidence type="ECO:0000313" key="4">
    <source>
        <dbReference type="EMBL" id="RSU08729.1"/>
    </source>
</evidence>
<organism evidence="4 5">
    <name type="scientific">Vagococcus entomophilus</name>
    <dbReference type="NCBI Taxonomy" id="1160095"/>
    <lineage>
        <taxon>Bacteria</taxon>
        <taxon>Bacillati</taxon>
        <taxon>Bacillota</taxon>
        <taxon>Bacilli</taxon>
        <taxon>Lactobacillales</taxon>
        <taxon>Enterococcaceae</taxon>
        <taxon>Vagococcus</taxon>
    </lineage>
</organism>
<name>A0A430AKX6_9ENTE</name>
<dbReference type="Pfam" id="PF25166">
    <property type="entry name" value="CoiA_C"/>
    <property type="match status" value="1"/>
</dbReference>
<comment type="caution">
    <text evidence="4">The sequence shown here is derived from an EMBL/GenBank/DDBJ whole genome shotgun (WGS) entry which is preliminary data.</text>
</comment>
<sequence>MLLAENEKGQVVSALAKQSSSTRRSRYRCLACHQIVILRAGPHKRAHFAHLRKEACEAYTEGETPEHLLGKQLLKEWCQEQGLSYQLEAYLPDLQQRPDLLIEGHYAIEFQCSPISLEMLLKRTENYKKYGYEVFWMVGEKFFLHSRLPRSTQAFFYYYLRLGYALWELDVHKQQLRLQFHIEHLRRNKKTHYLTKIWQKEKCDLSLKEVLQFPKCAKYFHRRYFSIVEQQRIHYREIVHGLIKKEKKYGILQAYFYQNRQNVRELPAHYYGLCPDFLFMKTDCLIWQVSLWVHWQKSQTVRLHVHTTTEFLLQEIKKGKLEIIQFPNCNLRNLVEDFVRVYLDYLVDCFLLAQLNPHFFYFTSWGEMQKKEPFNQLNNRKILKNTKQLSRIPRKNMIL</sequence>
<keyword evidence="5" id="KW-1185">Reference proteome</keyword>
<feature type="domain" description="Competence protein CoiA C-terminal" evidence="3">
    <location>
        <begin position="229"/>
        <end position="355"/>
    </location>
</feature>
<dbReference type="InterPro" id="IPR057252">
    <property type="entry name" value="CoiA_C"/>
</dbReference>
<dbReference type="OrthoDB" id="3784230at2"/>
<evidence type="ECO:0000313" key="5">
    <source>
        <dbReference type="Proteomes" id="UP000288669"/>
    </source>
</evidence>
<protein>
    <recommendedName>
        <fullName evidence="6">Competence protein CoiA</fullName>
    </recommendedName>
</protein>
<evidence type="ECO:0000259" key="3">
    <source>
        <dbReference type="Pfam" id="PF25166"/>
    </source>
</evidence>
<accession>A0A430AKX6</accession>
<evidence type="ECO:0000259" key="2">
    <source>
        <dbReference type="Pfam" id="PF25164"/>
    </source>
</evidence>
<gene>
    <name evidence="4" type="ORF">CBF30_05755</name>
</gene>
<dbReference type="InterPro" id="IPR010330">
    <property type="entry name" value="CoiA_nuc"/>
</dbReference>
<dbReference type="Proteomes" id="UP000288669">
    <property type="component" value="Unassembled WGS sequence"/>
</dbReference>
<dbReference type="EMBL" id="NGJZ01000001">
    <property type="protein sequence ID" value="RSU08729.1"/>
    <property type="molecule type" value="Genomic_DNA"/>
</dbReference>
<reference evidence="4 5" key="1">
    <citation type="submission" date="2017-05" db="EMBL/GenBank/DDBJ databases">
        <title>Vagococcus spp. assemblies.</title>
        <authorList>
            <person name="Gulvik C.A."/>
        </authorList>
    </citation>
    <scope>NUCLEOTIDE SEQUENCE [LARGE SCALE GENOMIC DNA]</scope>
    <source>
        <strain evidence="4 5">DSM 24756</strain>
    </source>
</reference>
<feature type="domain" description="Competence protein CoiA nuclease-like" evidence="1">
    <location>
        <begin position="63"/>
        <end position="197"/>
    </location>
</feature>
<evidence type="ECO:0008006" key="6">
    <source>
        <dbReference type="Google" id="ProtNLM"/>
    </source>
</evidence>